<dbReference type="EMBL" id="BMMX01000013">
    <property type="protein sequence ID" value="GGK95692.1"/>
    <property type="molecule type" value="Genomic_DNA"/>
</dbReference>
<organism evidence="1 2">
    <name type="scientific">Mangrovihabitans endophyticus</name>
    <dbReference type="NCBI Taxonomy" id="1751298"/>
    <lineage>
        <taxon>Bacteria</taxon>
        <taxon>Bacillati</taxon>
        <taxon>Actinomycetota</taxon>
        <taxon>Actinomycetes</taxon>
        <taxon>Micromonosporales</taxon>
        <taxon>Micromonosporaceae</taxon>
        <taxon>Mangrovihabitans</taxon>
    </lineage>
</organism>
<accession>A0A8J3C1Z5</accession>
<keyword evidence="2" id="KW-1185">Reference proteome</keyword>
<reference evidence="1" key="1">
    <citation type="journal article" date="2014" name="Int. J. Syst. Evol. Microbiol.">
        <title>Complete genome sequence of Corynebacterium casei LMG S-19264T (=DSM 44701T), isolated from a smear-ripened cheese.</title>
        <authorList>
            <consortium name="US DOE Joint Genome Institute (JGI-PGF)"/>
            <person name="Walter F."/>
            <person name="Albersmeier A."/>
            <person name="Kalinowski J."/>
            <person name="Ruckert C."/>
        </authorList>
    </citation>
    <scope>NUCLEOTIDE SEQUENCE</scope>
    <source>
        <strain evidence="1">CGMCC 4.7299</strain>
    </source>
</reference>
<sequence>MIIRAADMLSGMDVRSLLRRLRLPVTASLVMAALLGTPGAATPGVTFDRSTAGEAPAASTVAVGHDRAFLERHDASDAARAADTAAITGSSAVGTRSAVEITGTGSAGPAAPAATLIGVTDNGRLPLPVSAARGARAPRAPPAV</sequence>
<proteinExistence type="predicted"/>
<gene>
    <name evidence="1" type="ORF">GCM10012284_32310</name>
</gene>
<comment type="caution">
    <text evidence="1">The sequence shown here is derived from an EMBL/GenBank/DDBJ whole genome shotgun (WGS) entry which is preliminary data.</text>
</comment>
<evidence type="ECO:0000313" key="2">
    <source>
        <dbReference type="Proteomes" id="UP000656042"/>
    </source>
</evidence>
<evidence type="ECO:0000313" key="1">
    <source>
        <dbReference type="EMBL" id="GGK95692.1"/>
    </source>
</evidence>
<protein>
    <submittedName>
        <fullName evidence="1">Uncharacterized protein</fullName>
    </submittedName>
</protein>
<dbReference type="AlphaFoldDB" id="A0A8J3C1Z5"/>
<name>A0A8J3C1Z5_9ACTN</name>
<dbReference type="Proteomes" id="UP000656042">
    <property type="component" value="Unassembled WGS sequence"/>
</dbReference>
<reference evidence="1" key="2">
    <citation type="submission" date="2020-09" db="EMBL/GenBank/DDBJ databases">
        <authorList>
            <person name="Sun Q."/>
            <person name="Zhou Y."/>
        </authorList>
    </citation>
    <scope>NUCLEOTIDE SEQUENCE</scope>
    <source>
        <strain evidence="1">CGMCC 4.7299</strain>
    </source>
</reference>